<evidence type="ECO:0000256" key="8">
    <source>
        <dbReference type="SAM" id="Phobius"/>
    </source>
</evidence>
<comment type="caution">
    <text evidence="11">The sequence shown here is derived from an EMBL/GenBank/DDBJ whole genome shotgun (WGS) entry which is preliminary data.</text>
</comment>
<sequence length="503" mass="54356">MNPASQLIPLFVVIPLSGAFLIALMGKKLKWLPDFTGTFLTLVLFILSLVAIKPTDLYHTLVYSVGAWKPPIGISLVQDGLTVLMLVVVNLVVFCIALYSINYMERFTSKWKFYTLFFLMLAGMNGVIVTGDLFNLYVFLEIASVASFALVAFGTERHELEAAFKYAVMSSVGSLFVLLGIAMLYGYTGTLNMADMSVVLVHKGEGKLIAMISVFFIMGFGLKAALVPFHSWLPDAHPSAPAPISAMLSGVLIKALGVYTLCRIFFNVIGITPAILSVFMFMGALSMVVGVFLAIGQWDMKRLLAYHSISQIGYVILGIGLGTPLGILGGLFHLFNHSVFKSLLFLNSGAVEYSTGTRDLQEMGGLSQKMPVTSGTSLIASMSIAGVPPFNGFWSKLLIIIAAVQAGRYGYAFWAVLASILTLASFMKVMKYAFYGSLREKWASVIEVPVFMKLAMVILAFFCVAGGLLLVPSVQGVFLQQAQAVLVEGLQYGSRALGVIGSG</sequence>
<evidence type="ECO:0000256" key="7">
    <source>
        <dbReference type="RuleBase" id="RU000320"/>
    </source>
</evidence>
<protein>
    <submittedName>
        <fullName evidence="11">NADH/ubiquinone/plastoquinone (Complex I)</fullName>
    </submittedName>
</protein>
<accession>A0A1G1L2V2</accession>
<evidence type="ECO:0000256" key="1">
    <source>
        <dbReference type="ARBA" id="ARBA00004651"/>
    </source>
</evidence>
<dbReference type="PANTHER" id="PTHR42703:SF1">
    <property type="entry name" value="NA(+)_H(+) ANTIPORTER SUBUNIT D1"/>
    <property type="match status" value="1"/>
</dbReference>
<dbReference type="PANTHER" id="PTHR42703">
    <property type="entry name" value="NADH DEHYDROGENASE"/>
    <property type="match status" value="1"/>
</dbReference>
<feature type="transmembrane region" description="Helical" evidence="8">
    <location>
        <begin position="450"/>
        <end position="471"/>
    </location>
</feature>
<dbReference type="Pfam" id="PF00662">
    <property type="entry name" value="Proton_antipo_N"/>
    <property type="match status" value="1"/>
</dbReference>
<evidence type="ECO:0000259" key="10">
    <source>
        <dbReference type="Pfam" id="PF00662"/>
    </source>
</evidence>
<feature type="transmembrane region" description="Helical" evidence="8">
    <location>
        <begin position="278"/>
        <end position="300"/>
    </location>
</feature>
<dbReference type="EMBL" id="MHFR01000005">
    <property type="protein sequence ID" value="OGW99491.1"/>
    <property type="molecule type" value="Genomic_DNA"/>
</dbReference>
<feature type="transmembrane region" description="Helical" evidence="8">
    <location>
        <begin position="111"/>
        <end position="128"/>
    </location>
</feature>
<evidence type="ECO:0000256" key="3">
    <source>
        <dbReference type="ARBA" id="ARBA00022475"/>
    </source>
</evidence>
<keyword evidence="4 7" id="KW-0812">Transmembrane</keyword>
<evidence type="ECO:0000313" key="12">
    <source>
        <dbReference type="Proteomes" id="UP000178187"/>
    </source>
</evidence>
<feature type="domain" description="NADH-Ubiquinone oxidoreductase (complex I) chain 5 N-terminal" evidence="10">
    <location>
        <begin position="72"/>
        <end position="114"/>
    </location>
</feature>
<dbReference type="Proteomes" id="UP000178187">
    <property type="component" value="Unassembled WGS sequence"/>
</dbReference>
<evidence type="ECO:0000256" key="5">
    <source>
        <dbReference type="ARBA" id="ARBA00022989"/>
    </source>
</evidence>
<evidence type="ECO:0000259" key="9">
    <source>
        <dbReference type="Pfam" id="PF00361"/>
    </source>
</evidence>
<feature type="transmembrane region" description="Helical" evidence="8">
    <location>
        <begin position="312"/>
        <end position="335"/>
    </location>
</feature>
<feature type="transmembrane region" description="Helical" evidence="8">
    <location>
        <begin position="166"/>
        <end position="188"/>
    </location>
</feature>
<dbReference type="InterPro" id="IPR001750">
    <property type="entry name" value="ND/Mrp_TM"/>
</dbReference>
<organism evidence="11 12">
    <name type="scientific">Candidatus Danuiimicrobium aquiferis</name>
    <dbReference type="NCBI Taxonomy" id="1801832"/>
    <lineage>
        <taxon>Bacteria</taxon>
        <taxon>Pseudomonadati</taxon>
        <taxon>Candidatus Omnitrophota</taxon>
        <taxon>Candidatus Danuiimicrobium</taxon>
    </lineage>
</organism>
<keyword evidence="5 8" id="KW-1133">Transmembrane helix</keyword>
<keyword evidence="6 8" id="KW-0472">Membrane</keyword>
<evidence type="ECO:0000256" key="2">
    <source>
        <dbReference type="ARBA" id="ARBA00005346"/>
    </source>
</evidence>
<feature type="transmembrane region" description="Helical" evidence="8">
    <location>
        <begin position="244"/>
        <end position="266"/>
    </location>
</feature>
<dbReference type="AlphaFoldDB" id="A0A1G1L2V2"/>
<evidence type="ECO:0000313" key="11">
    <source>
        <dbReference type="EMBL" id="OGW99491.1"/>
    </source>
</evidence>
<dbReference type="InterPro" id="IPR050586">
    <property type="entry name" value="CPA3_Na-H_Antiporter_D"/>
</dbReference>
<proteinExistence type="inferred from homology"/>
<dbReference type="PRINTS" id="PR01434">
    <property type="entry name" value="NADHDHGNASE5"/>
</dbReference>
<evidence type="ECO:0000256" key="4">
    <source>
        <dbReference type="ARBA" id="ARBA00022692"/>
    </source>
</evidence>
<name>A0A1G1L2V2_9BACT</name>
<reference evidence="11 12" key="1">
    <citation type="journal article" date="2016" name="Nat. Commun.">
        <title>Thousands of microbial genomes shed light on interconnected biogeochemical processes in an aquifer system.</title>
        <authorList>
            <person name="Anantharaman K."/>
            <person name="Brown C.T."/>
            <person name="Hug L.A."/>
            <person name="Sharon I."/>
            <person name="Castelle C.J."/>
            <person name="Probst A.J."/>
            <person name="Thomas B.C."/>
            <person name="Singh A."/>
            <person name="Wilkins M.J."/>
            <person name="Karaoz U."/>
            <person name="Brodie E.L."/>
            <person name="Williams K.H."/>
            <person name="Hubbard S.S."/>
            <person name="Banfield J.F."/>
        </authorList>
    </citation>
    <scope>NUCLEOTIDE SEQUENCE [LARGE SCALE GENOMIC DNA]</scope>
</reference>
<keyword evidence="11" id="KW-0830">Ubiquinone</keyword>
<comment type="subcellular location">
    <subcellularLocation>
        <location evidence="1">Cell membrane</location>
        <topology evidence="1">Multi-pass membrane protein</topology>
    </subcellularLocation>
    <subcellularLocation>
        <location evidence="7">Membrane</location>
        <topology evidence="7">Multi-pass membrane protein</topology>
    </subcellularLocation>
</comment>
<feature type="transmembrane region" description="Helical" evidence="8">
    <location>
        <begin position="31"/>
        <end position="52"/>
    </location>
</feature>
<evidence type="ECO:0000256" key="6">
    <source>
        <dbReference type="ARBA" id="ARBA00023136"/>
    </source>
</evidence>
<dbReference type="InterPro" id="IPR001516">
    <property type="entry name" value="Proton_antipo_N"/>
</dbReference>
<comment type="similarity">
    <text evidence="2">Belongs to the CPA3 antiporters (TC 2.A.63) subunit D family.</text>
</comment>
<feature type="domain" description="NADH:quinone oxidoreductase/Mrp antiporter transmembrane" evidence="9">
    <location>
        <begin position="131"/>
        <end position="422"/>
    </location>
</feature>
<dbReference type="Pfam" id="PF00361">
    <property type="entry name" value="Proton_antipo_M"/>
    <property type="match status" value="1"/>
</dbReference>
<feature type="transmembrane region" description="Helical" evidence="8">
    <location>
        <begin position="72"/>
        <end position="99"/>
    </location>
</feature>
<feature type="transmembrane region" description="Helical" evidence="8">
    <location>
        <begin position="208"/>
        <end position="232"/>
    </location>
</feature>
<keyword evidence="3" id="KW-1003">Cell membrane</keyword>
<gene>
    <name evidence="11" type="ORF">A3G33_01055</name>
</gene>
<dbReference type="GO" id="GO:0005886">
    <property type="term" value="C:plasma membrane"/>
    <property type="evidence" value="ECO:0007669"/>
    <property type="project" value="UniProtKB-SubCell"/>
</dbReference>
<feature type="transmembrane region" description="Helical" evidence="8">
    <location>
        <begin position="411"/>
        <end position="430"/>
    </location>
</feature>
<feature type="transmembrane region" description="Helical" evidence="8">
    <location>
        <begin position="6"/>
        <end position="24"/>
    </location>
</feature>